<evidence type="ECO:0000313" key="2">
    <source>
        <dbReference type="EMBL" id="PKU87322.1"/>
    </source>
</evidence>
<dbReference type="AlphaFoldDB" id="A0A2I0XHD3"/>
<dbReference type="PANTHER" id="PTHR33116">
    <property type="entry name" value="REVERSE TRANSCRIPTASE ZINC-BINDING DOMAIN-CONTAINING PROTEIN-RELATED-RELATED"/>
    <property type="match status" value="1"/>
</dbReference>
<dbReference type="PANTHER" id="PTHR33116:SF86">
    <property type="entry name" value="REVERSE TRANSCRIPTASE DOMAIN-CONTAINING PROTEIN"/>
    <property type="match status" value="1"/>
</dbReference>
<sequence>MDLLGDYCCWTGQKINCGKSAILFNRKCPSWRKRMIARMMGYKKVDSLEYLDLPLVMRRLTVADFSKIMRIAFEKINLWGRKQLSLAGRALLIRTSLLSIPMYAMTHTSIPNGVLMAIERMGRRFLWQKDASSRVMHYVGWKELCQSTDLGGLGFHCLTRWKGALHAQVVWDLIQNKDSIIYKVLMARYGMNLWDYVQGKKVSFTWKVIQDGAKALRPILRWNIVNGSQIDVMQDVWIMNRNIAKWPTFVNIEEVENMRSVTCWIILFSGMKRWLNIVLGILWLFVSWPLIYPLRVWRITLSSFIPG</sequence>
<organism evidence="2 3">
    <name type="scientific">Dendrobium catenatum</name>
    <dbReference type="NCBI Taxonomy" id="906689"/>
    <lineage>
        <taxon>Eukaryota</taxon>
        <taxon>Viridiplantae</taxon>
        <taxon>Streptophyta</taxon>
        <taxon>Embryophyta</taxon>
        <taxon>Tracheophyta</taxon>
        <taxon>Spermatophyta</taxon>
        <taxon>Magnoliopsida</taxon>
        <taxon>Liliopsida</taxon>
        <taxon>Asparagales</taxon>
        <taxon>Orchidaceae</taxon>
        <taxon>Epidendroideae</taxon>
        <taxon>Malaxideae</taxon>
        <taxon>Dendrobiinae</taxon>
        <taxon>Dendrobium</taxon>
    </lineage>
</organism>
<gene>
    <name evidence="2" type="ORF">MA16_Dca024379</name>
</gene>
<evidence type="ECO:0000256" key="1">
    <source>
        <dbReference type="SAM" id="Phobius"/>
    </source>
</evidence>
<keyword evidence="1" id="KW-0812">Transmembrane</keyword>
<keyword evidence="3" id="KW-1185">Reference proteome</keyword>
<dbReference type="Proteomes" id="UP000233837">
    <property type="component" value="Unassembled WGS sequence"/>
</dbReference>
<protein>
    <submittedName>
        <fullName evidence="2">Ribonuclease H protein</fullName>
    </submittedName>
</protein>
<dbReference type="EMBL" id="KZ501884">
    <property type="protein sequence ID" value="PKU87322.1"/>
    <property type="molecule type" value="Genomic_DNA"/>
</dbReference>
<keyword evidence="1" id="KW-0472">Membrane</keyword>
<feature type="transmembrane region" description="Helical" evidence="1">
    <location>
        <begin position="274"/>
        <end position="292"/>
    </location>
</feature>
<keyword evidence="1" id="KW-1133">Transmembrane helix</keyword>
<reference evidence="2 3" key="1">
    <citation type="journal article" date="2016" name="Sci. Rep.">
        <title>The Dendrobium catenatum Lindl. genome sequence provides insights into polysaccharide synthase, floral development and adaptive evolution.</title>
        <authorList>
            <person name="Zhang G.Q."/>
            <person name="Xu Q."/>
            <person name="Bian C."/>
            <person name="Tsai W.C."/>
            <person name="Yeh C.M."/>
            <person name="Liu K.W."/>
            <person name="Yoshida K."/>
            <person name="Zhang L.S."/>
            <person name="Chang S.B."/>
            <person name="Chen F."/>
            <person name="Shi Y."/>
            <person name="Su Y.Y."/>
            <person name="Zhang Y.Q."/>
            <person name="Chen L.J."/>
            <person name="Yin Y."/>
            <person name="Lin M."/>
            <person name="Huang H."/>
            <person name="Deng H."/>
            <person name="Wang Z.W."/>
            <person name="Zhu S.L."/>
            <person name="Zhao X."/>
            <person name="Deng C."/>
            <person name="Niu S.C."/>
            <person name="Huang J."/>
            <person name="Wang M."/>
            <person name="Liu G.H."/>
            <person name="Yang H.J."/>
            <person name="Xiao X.J."/>
            <person name="Hsiao Y.Y."/>
            <person name="Wu W.L."/>
            <person name="Chen Y.Y."/>
            <person name="Mitsuda N."/>
            <person name="Ohme-Takagi M."/>
            <person name="Luo Y.B."/>
            <person name="Van de Peer Y."/>
            <person name="Liu Z.J."/>
        </authorList>
    </citation>
    <scope>NUCLEOTIDE SEQUENCE [LARGE SCALE GENOMIC DNA]</scope>
    <source>
        <tissue evidence="2">The whole plant</tissue>
    </source>
</reference>
<proteinExistence type="predicted"/>
<reference evidence="2 3" key="2">
    <citation type="journal article" date="2017" name="Nature">
        <title>The Apostasia genome and the evolution of orchids.</title>
        <authorList>
            <person name="Zhang G.Q."/>
            <person name="Liu K.W."/>
            <person name="Li Z."/>
            <person name="Lohaus R."/>
            <person name="Hsiao Y.Y."/>
            <person name="Niu S.C."/>
            <person name="Wang J.Y."/>
            <person name="Lin Y.C."/>
            <person name="Xu Q."/>
            <person name="Chen L.J."/>
            <person name="Yoshida K."/>
            <person name="Fujiwara S."/>
            <person name="Wang Z.W."/>
            <person name="Zhang Y.Q."/>
            <person name="Mitsuda N."/>
            <person name="Wang M."/>
            <person name="Liu G.H."/>
            <person name="Pecoraro L."/>
            <person name="Huang H.X."/>
            <person name="Xiao X.J."/>
            <person name="Lin M."/>
            <person name="Wu X.Y."/>
            <person name="Wu W.L."/>
            <person name="Chen Y.Y."/>
            <person name="Chang S.B."/>
            <person name="Sakamoto S."/>
            <person name="Ohme-Takagi M."/>
            <person name="Yagi M."/>
            <person name="Zeng S.J."/>
            <person name="Shen C.Y."/>
            <person name="Yeh C.M."/>
            <person name="Luo Y.B."/>
            <person name="Tsai W.C."/>
            <person name="Van de Peer Y."/>
            <person name="Liu Z.J."/>
        </authorList>
    </citation>
    <scope>NUCLEOTIDE SEQUENCE [LARGE SCALE GENOMIC DNA]</scope>
    <source>
        <tissue evidence="2">The whole plant</tissue>
    </source>
</reference>
<evidence type="ECO:0000313" key="3">
    <source>
        <dbReference type="Proteomes" id="UP000233837"/>
    </source>
</evidence>
<accession>A0A2I0XHD3</accession>
<name>A0A2I0XHD3_9ASPA</name>